<proteinExistence type="predicted"/>
<sequence length="80" mass="9589">MKHFLIHLLGVQHFWYRYEWQERGSGHVHGFLWLKDAPNVDEIDWKVLAGGDTPIPQEQEDRIKAFTMYLDWATSLKYPM</sequence>
<evidence type="ECO:0000313" key="2">
    <source>
        <dbReference type="Proteomes" id="UP000807025"/>
    </source>
</evidence>
<organism evidence="1 2">
    <name type="scientific">Pleurotus eryngii</name>
    <name type="common">Boletus of the steppes</name>
    <dbReference type="NCBI Taxonomy" id="5323"/>
    <lineage>
        <taxon>Eukaryota</taxon>
        <taxon>Fungi</taxon>
        <taxon>Dikarya</taxon>
        <taxon>Basidiomycota</taxon>
        <taxon>Agaricomycotina</taxon>
        <taxon>Agaricomycetes</taxon>
        <taxon>Agaricomycetidae</taxon>
        <taxon>Agaricales</taxon>
        <taxon>Pleurotineae</taxon>
        <taxon>Pleurotaceae</taxon>
        <taxon>Pleurotus</taxon>
    </lineage>
</organism>
<gene>
    <name evidence="1" type="ORF">BDN71DRAFT_1442191</name>
</gene>
<reference evidence="1" key="1">
    <citation type="submission" date="2020-11" db="EMBL/GenBank/DDBJ databases">
        <authorList>
            <consortium name="DOE Joint Genome Institute"/>
            <person name="Ahrendt S."/>
            <person name="Riley R."/>
            <person name="Andreopoulos W."/>
            <person name="Labutti K."/>
            <person name="Pangilinan J."/>
            <person name="Ruiz-Duenas F.J."/>
            <person name="Barrasa J.M."/>
            <person name="Sanchez-Garcia M."/>
            <person name="Camarero S."/>
            <person name="Miyauchi S."/>
            <person name="Serrano A."/>
            <person name="Linde D."/>
            <person name="Babiker R."/>
            <person name="Drula E."/>
            <person name="Ayuso-Fernandez I."/>
            <person name="Pacheco R."/>
            <person name="Padilla G."/>
            <person name="Ferreira P."/>
            <person name="Barriuso J."/>
            <person name="Kellner H."/>
            <person name="Castanera R."/>
            <person name="Alfaro M."/>
            <person name="Ramirez L."/>
            <person name="Pisabarro A.G."/>
            <person name="Kuo A."/>
            <person name="Tritt A."/>
            <person name="Lipzen A."/>
            <person name="He G."/>
            <person name="Yan M."/>
            <person name="Ng V."/>
            <person name="Cullen D."/>
            <person name="Martin F."/>
            <person name="Rosso M.-N."/>
            <person name="Henrissat B."/>
            <person name="Hibbett D."/>
            <person name="Martinez A.T."/>
            <person name="Grigoriev I.V."/>
        </authorList>
    </citation>
    <scope>NUCLEOTIDE SEQUENCE</scope>
    <source>
        <strain evidence="1">ATCC 90797</strain>
    </source>
</reference>
<accession>A0A9P6A8M6</accession>
<evidence type="ECO:0000313" key="1">
    <source>
        <dbReference type="EMBL" id="KAF9499156.1"/>
    </source>
</evidence>
<dbReference type="Proteomes" id="UP000807025">
    <property type="component" value="Unassembled WGS sequence"/>
</dbReference>
<name>A0A9P6A8M6_PLEER</name>
<evidence type="ECO:0008006" key="3">
    <source>
        <dbReference type="Google" id="ProtNLM"/>
    </source>
</evidence>
<keyword evidence="2" id="KW-1185">Reference proteome</keyword>
<dbReference type="EMBL" id="MU154533">
    <property type="protein sequence ID" value="KAF9499156.1"/>
    <property type="molecule type" value="Genomic_DNA"/>
</dbReference>
<protein>
    <recommendedName>
        <fullName evidence="3">Helitron helicase-like domain-containing protein</fullName>
    </recommendedName>
</protein>
<comment type="caution">
    <text evidence="1">The sequence shown here is derived from an EMBL/GenBank/DDBJ whole genome shotgun (WGS) entry which is preliminary data.</text>
</comment>
<dbReference type="AlphaFoldDB" id="A0A9P6A8M6"/>
<dbReference type="OrthoDB" id="432234at2759"/>